<dbReference type="VEuPathDB" id="FungiDB:JI435_043880"/>
<evidence type="ECO:0000313" key="9">
    <source>
        <dbReference type="Proteomes" id="UP000663193"/>
    </source>
</evidence>
<dbReference type="InterPro" id="IPR019013">
    <property type="entry name" value="Vma21"/>
</dbReference>
<dbReference type="GO" id="GO:0005789">
    <property type="term" value="C:endoplasmic reticulum membrane"/>
    <property type="evidence" value="ECO:0007669"/>
    <property type="project" value="UniProtKB-SubCell"/>
</dbReference>
<keyword evidence="1 6" id="KW-0812">Transmembrane</keyword>
<dbReference type="Pfam" id="PF09446">
    <property type="entry name" value="VMA21"/>
    <property type="match status" value="1"/>
</dbReference>
<keyword evidence="3 6" id="KW-1133">Transmembrane helix</keyword>
<evidence type="ECO:0000256" key="1">
    <source>
        <dbReference type="ARBA" id="ARBA00022692"/>
    </source>
</evidence>
<feature type="compositionally biased region" description="Basic and acidic residues" evidence="7">
    <location>
        <begin position="11"/>
        <end position="21"/>
    </location>
</feature>
<keyword evidence="5 6" id="KW-0968">Cytoplasmic vesicle</keyword>
<dbReference type="PANTHER" id="PTHR31792">
    <property type="entry name" value="VACUOLAR ATPASE ASSEMBLY INTEGRAL MEMBRANE PROTEIN VMA21"/>
    <property type="match status" value="1"/>
</dbReference>
<gene>
    <name evidence="8" type="ORF">JI435_043880</name>
</gene>
<organism evidence="8 9">
    <name type="scientific">Phaeosphaeria nodorum (strain SN15 / ATCC MYA-4574 / FGSC 10173)</name>
    <name type="common">Glume blotch fungus</name>
    <name type="synonym">Parastagonospora nodorum</name>
    <dbReference type="NCBI Taxonomy" id="321614"/>
    <lineage>
        <taxon>Eukaryota</taxon>
        <taxon>Fungi</taxon>
        <taxon>Dikarya</taxon>
        <taxon>Ascomycota</taxon>
        <taxon>Pezizomycotina</taxon>
        <taxon>Dothideomycetes</taxon>
        <taxon>Pleosporomycetidae</taxon>
        <taxon>Pleosporales</taxon>
        <taxon>Pleosporineae</taxon>
        <taxon>Phaeosphaeriaceae</taxon>
        <taxon>Parastagonospora</taxon>
    </lineage>
</organism>
<feature type="region of interest" description="Disordered" evidence="7">
    <location>
        <begin position="1"/>
        <end position="28"/>
    </location>
</feature>
<evidence type="ECO:0000256" key="6">
    <source>
        <dbReference type="HAMAP-Rule" id="MF_03058"/>
    </source>
</evidence>
<evidence type="ECO:0000256" key="7">
    <source>
        <dbReference type="SAM" id="MobiDB-lite"/>
    </source>
</evidence>
<dbReference type="EMBL" id="CP069030">
    <property type="protein sequence ID" value="QRC98314.1"/>
    <property type="molecule type" value="Genomic_DNA"/>
</dbReference>
<dbReference type="Proteomes" id="UP000663193">
    <property type="component" value="Chromosome 8"/>
</dbReference>
<dbReference type="HAMAP" id="MF_03058">
    <property type="entry name" value="VMA21"/>
    <property type="match status" value="1"/>
</dbReference>
<dbReference type="OrthoDB" id="160405at2759"/>
<keyword evidence="2 6" id="KW-0256">Endoplasmic reticulum</keyword>
<reference evidence="9" key="1">
    <citation type="journal article" date="2021" name="BMC Genomics">
        <title>Chromosome-level genome assembly and manually-curated proteome of model necrotroph Parastagonospora nodorum Sn15 reveals a genome-wide trove of candidate effector homologs, and redundancy of virulence-related functions within an accessory chromosome.</title>
        <authorList>
            <person name="Bertazzoni S."/>
            <person name="Jones D.A.B."/>
            <person name="Phan H.T."/>
            <person name="Tan K.-C."/>
            <person name="Hane J.K."/>
        </authorList>
    </citation>
    <scope>NUCLEOTIDE SEQUENCE [LARGE SCALE GENOMIC DNA]</scope>
    <source>
        <strain evidence="9">SN15 / ATCC MYA-4574 / FGSC 10173)</strain>
    </source>
</reference>
<protein>
    <submittedName>
        <fullName evidence="8">ATPase assembly protein VMA21</fullName>
    </submittedName>
</protein>
<dbReference type="KEGG" id="pno:SNOG_04388"/>
<dbReference type="GO" id="GO:0070072">
    <property type="term" value="P:vacuolar proton-transporting V-type ATPase complex assembly"/>
    <property type="evidence" value="ECO:0007669"/>
    <property type="project" value="UniProtKB-UniRule"/>
</dbReference>
<dbReference type="GO" id="GO:0033116">
    <property type="term" value="C:endoplasmic reticulum-Golgi intermediate compartment membrane"/>
    <property type="evidence" value="ECO:0007669"/>
    <property type="project" value="UniProtKB-SubCell"/>
</dbReference>
<dbReference type="AlphaFoldDB" id="A0A7U2F8F7"/>
<comment type="subcellular location">
    <subcellularLocation>
        <location evidence="6">Endoplasmic reticulum membrane</location>
        <topology evidence="6">Multi-pass membrane protein</topology>
    </subcellularLocation>
    <subcellularLocation>
        <location evidence="6">Endoplasmic reticulum-Golgi intermediate compartment membrane</location>
        <topology evidence="6">Multi-pass membrane protein</topology>
    </subcellularLocation>
    <subcellularLocation>
        <location evidence="6">Cytoplasmic vesicle</location>
        <location evidence="6">COPII-coated vesicle membrane</location>
        <topology evidence="6">Multi-pass membrane protein</topology>
    </subcellularLocation>
</comment>
<evidence type="ECO:0000256" key="3">
    <source>
        <dbReference type="ARBA" id="ARBA00022989"/>
    </source>
</evidence>
<comment type="function">
    <text evidence="6">Required for the assembly of the V0 complex of the vacuolar ATPase (V-ATPase) in the endoplasmic reticulum.</text>
</comment>
<sequence>MTTRRIIGQDGEEKTYLDVDPRGPPGPSNISPAVPASVIWKLMSFTFAMITLPIGTYFFTVNYVFGGNATYAGALAAIMANVVLIAYVIMAFKDDQAEQAEDAREAKKEL</sequence>
<evidence type="ECO:0000256" key="2">
    <source>
        <dbReference type="ARBA" id="ARBA00022824"/>
    </source>
</evidence>
<name>A0A7U2F8F7_PHANO</name>
<dbReference type="SMR" id="A0A7U2F8F7"/>
<evidence type="ECO:0000313" key="8">
    <source>
        <dbReference type="EMBL" id="QRC98314.1"/>
    </source>
</evidence>
<evidence type="ECO:0000256" key="5">
    <source>
        <dbReference type="ARBA" id="ARBA00023329"/>
    </source>
</evidence>
<dbReference type="GO" id="GO:0012507">
    <property type="term" value="C:ER to Golgi transport vesicle membrane"/>
    <property type="evidence" value="ECO:0007669"/>
    <property type="project" value="UniProtKB-SubCell"/>
</dbReference>
<keyword evidence="9" id="KW-1185">Reference proteome</keyword>
<dbReference type="RefSeq" id="XP_001794807.1">
    <property type="nucleotide sequence ID" value="XM_001794755.1"/>
</dbReference>
<dbReference type="OMA" id="AMKEDQT"/>
<dbReference type="PANTHER" id="PTHR31792:SF3">
    <property type="entry name" value="VACUOLAR ATPASE ASSEMBLY INTEGRAL MEMBRANE PROTEIN VMA21"/>
    <property type="match status" value="1"/>
</dbReference>
<feature type="short sequence motif" description="Prevents secretion from ER" evidence="6">
    <location>
        <begin position="107"/>
        <end position="110"/>
    </location>
</feature>
<comment type="similarity">
    <text evidence="6">Belongs to the VMA21 family.</text>
</comment>
<proteinExistence type="inferred from homology"/>
<evidence type="ECO:0000256" key="4">
    <source>
        <dbReference type="ARBA" id="ARBA00023136"/>
    </source>
</evidence>
<accession>A0A7U2F8F7</accession>
<keyword evidence="4 6" id="KW-0472">Membrane</keyword>